<evidence type="ECO:0000256" key="8">
    <source>
        <dbReference type="ARBA" id="ARBA00023136"/>
    </source>
</evidence>
<evidence type="ECO:0000256" key="9">
    <source>
        <dbReference type="ARBA" id="ARBA00047280"/>
    </source>
</evidence>
<dbReference type="GO" id="GO:0005789">
    <property type="term" value="C:endoplasmic reticulum membrane"/>
    <property type="evidence" value="ECO:0007669"/>
    <property type="project" value="UniProtKB-SubCell"/>
</dbReference>
<keyword evidence="7 11" id="KW-1133">Transmembrane helix</keyword>
<keyword evidence="6" id="KW-0256">Endoplasmic reticulum</keyword>
<dbReference type="Proteomes" id="UP000324897">
    <property type="component" value="Chromosome 7"/>
</dbReference>
<proteinExistence type="inferred from homology"/>
<dbReference type="Pfam" id="PF02517">
    <property type="entry name" value="Rce1-like"/>
    <property type="match status" value="1"/>
</dbReference>
<evidence type="ECO:0000256" key="6">
    <source>
        <dbReference type="ARBA" id="ARBA00022824"/>
    </source>
</evidence>
<evidence type="ECO:0000256" key="3">
    <source>
        <dbReference type="ARBA" id="ARBA00022670"/>
    </source>
</evidence>
<evidence type="ECO:0000256" key="11">
    <source>
        <dbReference type="SAM" id="Phobius"/>
    </source>
</evidence>
<dbReference type="PANTHER" id="PTHR13046:SF0">
    <property type="entry name" value="CAAX PRENYL PROTEASE 2"/>
    <property type="match status" value="1"/>
</dbReference>
<feature type="transmembrane region" description="Helical" evidence="11">
    <location>
        <begin position="219"/>
        <end position="237"/>
    </location>
</feature>
<dbReference type="InterPro" id="IPR039731">
    <property type="entry name" value="Rce1"/>
</dbReference>
<keyword evidence="14" id="KW-1185">Reference proteome</keyword>
<evidence type="ECO:0000256" key="5">
    <source>
        <dbReference type="ARBA" id="ARBA00022801"/>
    </source>
</evidence>
<gene>
    <name evidence="13" type="ORF">EJB05_35076</name>
</gene>
<dbReference type="GO" id="GO:0071586">
    <property type="term" value="P:CAAX-box protein processing"/>
    <property type="evidence" value="ECO:0007669"/>
    <property type="project" value="InterPro"/>
</dbReference>
<keyword evidence="5" id="KW-0378">Hydrolase</keyword>
<keyword evidence="8 11" id="KW-0472">Membrane</keyword>
<dbReference type="EC" id="3.4.26.1" evidence="10"/>
<protein>
    <recommendedName>
        <fullName evidence="10">intramembrane prenyl-peptidase Rce1</fullName>
        <ecNumber evidence="10">3.4.26.1</ecNumber>
    </recommendedName>
</protein>
<evidence type="ECO:0000256" key="7">
    <source>
        <dbReference type="ARBA" id="ARBA00022989"/>
    </source>
</evidence>
<evidence type="ECO:0000256" key="4">
    <source>
        <dbReference type="ARBA" id="ARBA00022692"/>
    </source>
</evidence>
<keyword evidence="3" id="KW-0645">Protease</keyword>
<dbReference type="Gramene" id="TVU18953">
    <property type="protein sequence ID" value="TVU18953"/>
    <property type="gene ID" value="EJB05_35076"/>
</dbReference>
<dbReference type="EMBL" id="RWGY01000029">
    <property type="protein sequence ID" value="TVU18953.1"/>
    <property type="molecule type" value="Genomic_DNA"/>
</dbReference>
<dbReference type="OrthoDB" id="271604at2759"/>
<reference evidence="13 14" key="1">
    <citation type="journal article" date="2019" name="Sci. Rep.">
        <title>A high-quality genome of Eragrostis curvula grass provides insights into Poaceae evolution and supports new strategies to enhance forage quality.</title>
        <authorList>
            <person name="Carballo J."/>
            <person name="Santos B.A.C.M."/>
            <person name="Zappacosta D."/>
            <person name="Garbus I."/>
            <person name="Selva J.P."/>
            <person name="Gallo C.A."/>
            <person name="Diaz A."/>
            <person name="Albertini E."/>
            <person name="Caccamo M."/>
            <person name="Echenique V."/>
        </authorList>
    </citation>
    <scope>NUCLEOTIDE SEQUENCE [LARGE SCALE GENOMIC DNA]</scope>
    <source>
        <strain evidence="14">cv. Victoria</strain>
        <tissue evidence="13">Leaf</tissue>
    </source>
</reference>
<feature type="domain" description="CAAX prenyl protease 2/Lysostaphin resistance protein A-like" evidence="12">
    <location>
        <begin position="151"/>
        <end position="232"/>
    </location>
</feature>
<feature type="transmembrane region" description="Helical" evidence="11">
    <location>
        <begin position="95"/>
        <end position="115"/>
    </location>
</feature>
<keyword evidence="4 11" id="KW-0812">Transmembrane</keyword>
<dbReference type="GO" id="GO:0004222">
    <property type="term" value="F:metalloendopeptidase activity"/>
    <property type="evidence" value="ECO:0007669"/>
    <property type="project" value="InterPro"/>
</dbReference>
<evidence type="ECO:0000313" key="13">
    <source>
        <dbReference type="EMBL" id="TVU18953.1"/>
    </source>
</evidence>
<organism evidence="13 14">
    <name type="scientific">Eragrostis curvula</name>
    <name type="common">weeping love grass</name>
    <dbReference type="NCBI Taxonomy" id="38414"/>
    <lineage>
        <taxon>Eukaryota</taxon>
        <taxon>Viridiplantae</taxon>
        <taxon>Streptophyta</taxon>
        <taxon>Embryophyta</taxon>
        <taxon>Tracheophyta</taxon>
        <taxon>Spermatophyta</taxon>
        <taxon>Magnoliopsida</taxon>
        <taxon>Liliopsida</taxon>
        <taxon>Poales</taxon>
        <taxon>Poaceae</taxon>
        <taxon>PACMAD clade</taxon>
        <taxon>Chloridoideae</taxon>
        <taxon>Eragrostideae</taxon>
        <taxon>Eragrostidinae</taxon>
        <taxon>Eragrostis</taxon>
    </lineage>
</organism>
<comment type="catalytic activity">
    <reaction evidence="9">
        <text>Hydrolyzes the peptide bond -P2-(S-farnesyl or geranylgeranyl)C-P1'-P2'-P3'-COOH where P1' and P2' are amino acids with aliphatic sidechains and P3' is any C-terminal residue.</text>
        <dbReference type="EC" id="3.4.26.1"/>
    </reaction>
</comment>
<evidence type="ECO:0000259" key="12">
    <source>
        <dbReference type="Pfam" id="PF02517"/>
    </source>
</evidence>
<feature type="transmembrane region" description="Helical" evidence="11">
    <location>
        <begin position="54"/>
        <end position="75"/>
    </location>
</feature>
<comment type="subcellular location">
    <subcellularLocation>
        <location evidence="1">Endoplasmic reticulum membrane</location>
        <topology evidence="1">Multi-pass membrane protein</topology>
    </subcellularLocation>
</comment>
<comment type="caution">
    <text evidence="13">The sequence shown here is derived from an EMBL/GenBank/DDBJ whole genome shotgun (WGS) entry which is preliminary data.</text>
</comment>
<feature type="transmembrane region" description="Helical" evidence="11">
    <location>
        <begin position="244"/>
        <end position="262"/>
    </location>
</feature>
<sequence>MATQASPPAEIPGAAAVAACAAMAVSYVAVLYAPTGLLRMPPPTSLRSYLHRRFACAAVASVASALATAALLRVWSLGEVSDMLAVFGIRKDHMLEAVVIPLLLTSLVYAGSFVAKLWLLSSSCGGDGDQVGICFWQRILHRIEAAVGDVMVWRNFVVAPVTEELVFRACMIPLLLCGGFKIYNIIFLSPVFFSLGIQLGYTIIFGWYAAFLFLRTGNLLSPIIAHMFCNMVGLPVFSSLRTRGLASAAFLVGSISFFWFLFPATSPELYNSRLDRCSCWHGYCRWK</sequence>
<name>A0A5J9U5P4_9POAL</name>
<dbReference type="InterPro" id="IPR003675">
    <property type="entry name" value="Rce1/LyrA-like_dom"/>
</dbReference>
<accession>A0A5J9U5P4</accession>
<comment type="similarity">
    <text evidence="2">Belongs to the peptidase U48 family.</text>
</comment>
<evidence type="ECO:0000256" key="10">
    <source>
        <dbReference type="ARBA" id="ARBA00049729"/>
    </source>
</evidence>
<evidence type="ECO:0000256" key="2">
    <source>
        <dbReference type="ARBA" id="ARBA00006897"/>
    </source>
</evidence>
<dbReference type="PANTHER" id="PTHR13046">
    <property type="entry name" value="PROTEASE U48 CAAX PRENYL PROTEASE RCE1"/>
    <property type="match status" value="1"/>
</dbReference>
<evidence type="ECO:0000256" key="1">
    <source>
        <dbReference type="ARBA" id="ARBA00004477"/>
    </source>
</evidence>
<dbReference type="AlphaFoldDB" id="A0A5J9U5P4"/>
<feature type="transmembrane region" description="Helical" evidence="11">
    <location>
        <begin position="12"/>
        <end position="33"/>
    </location>
</feature>
<feature type="transmembrane region" description="Helical" evidence="11">
    <location>
        <begin position="191"/>
        <end position="213"/>
    </location>
</feature>
<evidence type="ECO:0000313" key="14">
    <source>
        <dbReference type="Proteomes" id="UP000324897"/>
    </source>
</evidence>